<evidence type="ECO:0000313" key="3">
    <source>
        <dbReference type="Proteomes" id="UP001218218"/>
    </source>
</evidence>
<keyword evidence="3" id="KW-1185">Reference proteome</keyword>
<evidence type="ECO:0000313" key="2">
    <source>
        <dbReference type="EMBL" id="KAJ7318483.1"/>
    </source>
</evidence>
<name>A0AAD6ZDB1_9AGAR</name>
<accession>A0AAD6ZDB1</accession>
<feature type="region of interest" description="Disordered" evidence="1">
    <location>
        <begin position="1"/>
        <end position="28"/>
    </location>
</feature>
<dbReference type="AlphaFoldDB" id="A0AAD6ZDB1"/>
<dbReference type="Proteomes" id="UP001218218">
    <property type="component" value="Unassembled WGS sequence"/>
</dbReference>
<organism evidence="2 3">
    <name type="scientific">Mycena albidolilacea</name>
    <dbReference type="NCBI Taxonomy" id="1033008"/>
    <lineage>
        <taxon>Eukaryota</taxon>
        <taxon>Fungi</taxon>
        <taxon>Dikarya</taxon>
        <taxon>Basidiomycota</taxon>
        <taxon>Agaricomycotina</taxon>
        <taxon>Agaricomycetes</taxon>
        <taxon>Agaricomycetidae</taxon>
        <taxon>Agaricales</taxon>
        <taxon>Marasmiineae</taxon>
        <taxon>Mycenaceae</taxon>
        <taxon>Mycena</taxon>
    </lineage>
</organism>
<feature type="compositionally biased region" description="Basic and acidic residues" evidence="1">
    <location>
        <begin position="19"/>
        <end position="28"/>
    </location>
</feature>
<protein>
    <submittedName>
        <fullName evidence="2">Uncharacterized protein</fullName>
    </submittedName>
</protein>
<evidence type="ECO:0000256" key="1">
    <source>
        <dbReference type="SAM" id="MobiDB-lite"/>
    </source>
</evidence>
<gene>
    <name evidence="2" type="ORF">DFH08DRAFT_892156</name>
</gene>
<sequence>MRHPEHGPALAGSMLSRASRQEIPHKTSEENKLETRFVWVLRSSADNTTSRAQLTPYSPSITQCRSNFSSKTSSNFYSEDDREVIFKLRGSEAVAFMDKLLRTIDSLRSNGKTDQLLFRAEACLLKLSQKSHLLPTSFLAENVVCDSRDPSGGGGFADVYKRRIVRYHTSQFESPGDAKAIGKTQLRRTFLCGAYSFPCSATEYIFGTTKNPLVVGLDNKINSDKRIFGSDGNVTMILWASHSAHASNISLCIDSQILQRSLHPHAQAFVFVSAAISRSWP</sequence>
<dbReference type="EMBL" id="JARIHO010000057">
    <property type="protein sequence ID" value="KAJ7318483.1"/>
    <property type="molecule type" value="Genomic_DNA"/>
</dbReference>
<reference evidence="2" key="1">
    <citation type="submission" date="2023-03" db="EMBL/GenBank/DDBJ databases">
        <title>Massive genome expansion in bonnet fungi (Mycena s.s.) driven by repeated elements and novel gene families across ecological guilds.</title>
        <authorList>
            <consortium name="Lawrence Berkeley National Laboratory"/>
            <person name="Harder C.B."/>
            <person name="Miyauchi S."/>
            <person name="Viragh M."/>
            <person name="Kuo A."/>
            <person name="Thoen E."/>
            <person name="Andreopoulos B."/>
            <person name="Lu D."/>
            <person name="Skrede I."/>
            <person name="Drula E."/>
            <person name="Henrissat B."/>
            <person name="Morin E."/>
            <person name="Kohler A."/>
            <person name="Barry K."/>
            <person name="LaButti K."/>
            <person name="Morin E."/>
            <person name="Salamov A."/>
            <person name="Lipzen A."/>
            <person name="Mereny Z."/>
            <person name="Hegedus B."/>
            <person name="Baldrian P."/>
            <person name="Stursova M."/>
            <person name="Weitz H."/>
            <person name="Taylor A."/>
            <person name="Grigoriev I.V."/>
            <person name="Nagy L.G."/>
            <person name="Martin F."/>
            <person name="Kauserud H."/>
        </authorList>
    </citation>
    <scope>NUCLEOTIDE SEQUENCE</scope>
    <source>
        <strain evidence="2">CBHHK002</strain>
    </source>
</reference>
<proteinExistence type="predicted"/>
<comment type="caution">
    <text evidence="2">The sequence shown here is derived from an EMBL/GenBank/DDBJ whole genome shotgun (WGS) entry which is preliminary data.</text>
</comment>